<keyword evidence="1" id="KW-0732">Signal</keyword>
<dbReference type="AlphaFoldDB" id="A0A319CDN6"/>
<proteinExistence type="predicted"/>
<dbReference type="PANTHER" id="PTHR37981">
    <property type="entry name" value="LIPASE 2"/>
    <property type="match status" value="1"/>
</dbReference>
<dbReference type="RefSeq" id="XP_025493504.1">
    <property type="nucleotide sequence ID" value="XM_025639809.1"/>
</dbReference>
<dbReference type="PANTHER" id="PTHR37981:SF1">
    <property type="entry name" value="SGNH HYDROLASE-TYPE ESTERASE DOMAIN-CONTAINING PROTEIN"/>
    <property type="match status" value="1"/>
</dbReference>
<sequence length="651" mass="73990">MMILILLLCLLASHAVSLTLSDSVYNVTVHEHDRPTISPHDFTWVKKWAAVGDSYTAGIGSGRLWTERADDRKCSRYDQSYPGQLKHVFGPQVKLFEYKACSGARTGQIFEQARSLSTGHDVVVISAGGNDLCLADIIKTCIFLPVQGEDKCQEVLDLAQHNIDTILKPNIREIIDILRYKLSYNGMIVWVLYGQFFNLESEECATHQDWSFPRLGVVSGLPLTIERRRKFNQLVININKAIRETILGVRGHVYQNPYIRIADWDAFVGYGMRGQFCVPGTTGEYPDPRQPYLHFFKPDTAVDGHQELRKREVEAIVNLHFDDTPSLLAGELRPMLGINTTNTTTNLTDLARVEAELIERSLLLKPRDPSPPNCPADVGSINVGLPDGWGKFFHPNEFGHKTIASFVLSEIVAQRAVIMQAANPMCQTMDNIFKCWQPDGRKDYASPDLMNANYKTFCTEFQPPTSSHEREWSSERWFDEQTPDTHWFRLTLRNGAKFDVHQCLESFDRVINSCDGNDPEHNPLNWKFGGRWVRGNYIYEVNVMNSFKRPWSVIREVDGSCHSKYRGLWDSYWIRGRGWSTGDFGQQSLLPNAKSCVGGGVTAWDFKYLNGAEEKDGMEWEVFFRTPIWCNPRCFGNNAVQRASGGFTHGC</sequence>
<dbReference type="OrthoDB" id="1896086at2759"/>
<evidence type="ECO:0000313" key="4">
    <source>
        <dbReference type="Proteomes" id="UP000248340"/>
    </source>
</evidence>
<feature type="chain" id="PRO_5016300231" evidence="1">
    <location>
        <begin position="18"/>
        <end position="651"/>
    </location>
</feature>
<dbReference type="GO" id="GO:0006629">
    <property type="term" value="P:lipid metabolic process"/>
    <property type="evidence" value="ECO:0007669"/>
    <property type="project" value="TreeGrafter"/>
</dbReference>
<dbReference type="InterPro" id="IPR013830">
    <property type="entry name" value="SGNH_hydro"/>
</dbReference>
<dbReference type="CDD" id="cd01823">
    <property type="entry name" value="SEST_like"/>
    <property type="match status" value="1"/>
</dbReference>
<protein>
    <submittedName>
        <fullName evidence="3">Esterase family protein</fullName>
    </submittedName>
</protein>
<dbReference type="InterPro" id="IPR036514">
    <property type="entry name" value="SGNH_hydro_sf"/>
</dbReference>
<dbReference type="InterPro" id="IPR037460">
    <property type="entry name" value="SEST-like"/>
</dbReference>
<dbReference type="EMBL" id="KZ821690">
    <property type="protein sequence ID" value="PYH83304.1"/>
    <property type="molecule type" value="Genomic_DNA"/>
</dbReference>
<dbReference type="STRING" id="1448315.A0A319CDN6"/>
<dbReference type="VEuPathDB" id="FungiDB:BO82DRAFT_411819"/>
<dbReference type="Pfam" id="PF13472">
    <property type="entry name" value="Lipase_GDSL_2"/>
    <property type="match status" value="1"/>
</dbReference>
<feature type="signal peptide" evidence="1">
    <location>
        <begin position="1"/>
        <end position="17"/>
    </location>
</feature>
<dbReference type="Pfam" id="PF18647">
    <property type="entry name" value="Fungal_lectin_2"/>
    <property type="match status" value="1"/>
</dbReference>
<dbReference type="GO" id="GO:0016788">
    <property type="term" value="F:hydrolase activity, acting on ester bonds"/>
    <property type="evidence" value="ECO:0007669"/>
    <property type="project" value="InterPro"/>
</dbReference>
<dbReference type="Gene3D" id="3.40.50.1110">
    <property type="entry name" value="SGNH hydrolase"/>
    <property type="match status" value="1"/>
</dbReference>
<accession>A0A319CDN6</accession>
<evidence type="ECO:0000313" key="3">
    <source>
        <dbReference type="EMBL" id="PYH83304.1"/>
    </source>
</evidence>
<organism evidence="3 4">
    <name type="scientific">Aspergillus uvarum CBS 121591</name>
    <dbReference type="NCBI Taxonomy" id="1448315"/>
    <lineage>
        <taxon>Eukaryota</taxon>
        <taxon>Fungi</taxon>
        <taxon>Dikarya</taxon>
        <taxon>Ascomycota</taxon>
        <taxon>Pezizomycotina</taxon>
        <taxon>Eurotiomycetes</taxon>
        <taxon>Eurotiomycetidae</taxon>
        <taxon>Eurotiales</taxon>
        <taxon>Aspergillaceae</taxon>
        <taxon>Aspergillus</taxon>
        <taxon>Aspergillus subgen. Circumdati</taxon>
    </lineage>
</organism>
<gene>
    <name evidence="3" type="ORF">BO82DRAFT_411819</name>
</gene>
<keyword evidence="4" id="KW-1185">Reference proteome</keyword>
<evidence type="ECO:0000256" key="1">
    <source>
        <dbReference type="SAM" id="SignalP"/>
    </source>
</evidence>
<dbReference type="SUPFAM" id="SSF52266">
    <property type="entry name" value="SGNH hydrolase"/>
    <property type="match status" value="1"/>
</dbReference>
<dbReference type="GeneID" id="37142551"/>
<name>A0A319CDN6_9EURO</name>
<feature type="domain" description="SGNH hydrolase-type esterase" evidence="2">
    <location>
        <begin position="50"/>
        <end position="245"/>
    </location>
</feature>
<reference evidence="3 4" key="1">
    <citation type="submission" date="2016-12" db="EMBL/GenBank/DDBJ databases">
        <title>The genomes of Aspergillus section Nigri reveals drivers in fungal speciation.</title>
        <authorList>
            <consortium name="DOE Joint Genome Institute"/>
            <person name="Vesth T.C."/>
            <person name="Nybo J."/>
            <person name="Theobald S."/>
            <person name="Brandl J."/>
            <person name="Frisvad J.C."/>
            <person name="Nielsen K.F."/>
            <person name="Lyhne E.K."/>
            <person name="Kogle M.E."/>
            <person name="Kuo A."/>
            <person name="Riley R."/>
            <person name="Clum A."/>
            <person name="Nolan M."/>
            <person name="Lipzen A."/>
            <person name="Salamov A."/>
            <person name="Henrissat B."/>
            <person name="Wiebenga A."/>
            <person name="De Vries R.P."/>
            <person name="Grigoriev I.V."/>
            <person name="Mortensen U.H."/>
            <person name="Andersen M.R."/>
            <person name="Baker S.E."/>
        </authorList>
    </citation>
    <scope>NUCLEOTIDE SEQUENCE [LARGE SCALE GENOMIC DNA]</scope>
    <source>
        <strain evidence="3 4">CBS 121591</strain>
    </source>
</reference>
<evidence type="ECO:0000259" key="2">
    <source>
        <dbReference type="Pfam" id="PF13472"/>
    </source>
</evidence>
<dbReference type="Proteomes" id="UP000248340">
    <property type="component" value="Unassembled WGS sequence"/>
</dbReference>